<dbReference type="OrthoDB" id="1491387at2"/>
<protein>
    <submittedName>
        <fullName evidence="2">Uncharacterized protein</fullName>
    </submittedName>
</protein>
<feature type="transmembrane region" description="Helical" evidence="1">
    <location>
        <begin position="150"/>
        <end position="183"/>
    </location>
</feature>
<organism evidence="2 3">
    <name type="scientific">Pseudofulvimonas gallinarii</name>
    <dbReference type="NCBI Taxonomy" id="634155"/>
    <lineage>
        <taxon>Bacteria</taxon>
        <taxon>Pseudomonadati</taxon>
        <taxon>Pseudomonadota</taxon>
        <taxon>Gammaproteobacteria</taxon>
        <taxon>Lysobacterales</taxon>
        <taxon>Rhodanobacteraceae</taxon>
        <taxon>Pseudofulvimonas</taxon>
    </lineage>
</organism>
<name>A0A4R3LN40_9GAMM</name>
<gene>
    <name evidence="2" type="ORF">EDC25_106155</name>
</gene>
<accession>A0A4R3LN40</accession>
<feature type="transmembrane region" description="Helical" evidence="1">
    <location>
        <begin position="189"/>
        <end position="211"/>
    </location>
</feature>
<keyword evidence="3" id="KW-1185">Reference proteome</keyword>
<feature type="transmembrane region" description="Helical" evidence="1">
    <location>
        <begin position="78"/>
        <end position="100"/>
    </location>
</feature>
<evidence type="ECO:0000256" key="1">
    <source>
        <dbReference type="SAM" id="Phobius"/>
    </source>
</evidence>
<reference evidence="2 3" key="1">
    <citation type="submission" date="2019-03" db="EMBL/GenBank/DDBJ databases">
        <title>Genomic Encyclopedia of Type Strains, Phase IV (KMG-IV): sequencing the most valuable type-strain genomes for metagenomic binning, comparative biology and taxonomic classification.</title>
        <authorList>
            <person name="Goeker M."/>
        </authorList>
    </citation>
    <scope>NUCLEOTIDE SEQUENCE [LARGE SCALE GENOMIC DNA]</scope>
    <source>
        <strain evidence="2 3">DSM 21944</strain>
    </source>
</reference>
<dbReference type="EMBL" id="SMAF01000006">
    <property type="protein sequence ID" value="TCS99316.1"/>
    <property type="molecule type" value="Genomic_DNA"/>
</dbReference>
<evidence type="ECO:0000313" key="3">
    <source>
        <dbReference type="Proteomes" id="UP000294599"/>
    </source>
</evidence>
<keyword evidence="1" id="KW-1133">Transmembrane helix</keyword>
<dbReference type="RefSeq" id="WP_123521104.1">
    <property type="nucleotide sequence ID" value="NZ_JBHLWF010000031.1"/>
</dbReference>
<sequence length="451" mass="50136">MMTDPIETPAAEPAAETKHRRIAFERLRERTDELELLVSGLTVFALLSAPSYLLALWMRSHVHLEGALHTTLGLAAQMGIGLCYALAGLFLLHIVVRSYWIGLVGLKSAFPTGIRWDKAKNVGPFTRDFYQRRLPDMDSVIDQADRTASIVFATANVVAIAVVWMSILISAVIALASLAVSYLGLSERVLAWIVIAILMPPVVAALIAWTIDNWVIPLRPALARRVGLRRCMELLLRVNNILPMRLILPLQLTTHGSSHTTRFSVLLGLLIFLVPLAGSLTVAAEGRFSLLGNYSWFDDDSLNEGLRSVHYEDMRTSAEAGQPVPTIPSDRIAEAWLRLFLPHMPARDNALLAKTCASSGQGQAPRHDCTARLWQVRLGDTLVDPSTFVATERRDLGWRGFQAYLPMQGLAPGRYDLHVVWNPEGDDSGLHRRREYRIPFWLSPGFELSVP</sequence>
<keyword evidence="1" id="KW-0812">Transmembrane</keyword>
<evidence type="ECO:0000313" key="2">
    <source>
        <dbReference type="EMBL" id="TCS99316.1"/>
    </source>
</evidence>
<dbReference type="Proteomes" id="UP000294599">
    <property type="component" value="Unassembled WGS sequence"/>
</dbReference>
<keyword evidence="1" id="KW-0472">Membrane</keyword>
<comment type="caution">
    <text evidence="2">The sequence shown here is derived from an EMBL/GenBank/DDBJ whole genome shotgun (WGS) entry which is preliminary data.</text>
</comment>
<feature type="transmembrane region" description="Helical" evidence="1">
    <location>
        <begin position="264"/>
        <end position="284"/>
    </location>
</feature>
<feature type="transmembrane region" description="Helical" evidence="1">
    <location>
        <begin position="36"/>
        <end position="58"/>
    </location>
</feature>
<proteinExistence type="predicted"/>
<dbReference type="AlphaFoldDB" id="A0A4R3LN40"/>